<feature type="compositionally biased region" description="Polar residues" evidence="2">
    <location>
        <begin position="1"/>
        <end position="10"/>
    </location>
</feature>
<keyword evidence="4" id="KW-1185">Reference proteome</keyword>
<protein>
    <submittedName>
        <fullName evidence="3">Uncharacterized protein</fullName>
    </submittedName>
</protein>
<dbReference type="Proteomes" id="UP001054857">
    <property type="component" value="Unassembled WGS sequence"/>
</dbReference>
<dbReference type="EMBL" id="BMAR01000001">
    <property type="protein sequence ID" value="GFR40201.1"/>
    <property type="molecule type" value="Genomic_DNA"/>
</dbReference>
<sequence length="219" mass="24012">MAGHKTSSTLLPCPEGCARHTDPNADRDGKTLKGKLFDDSKDNTALKLQDGNSRKKRNHNRPRKAAVHEGAPSEKDESPSTATKRARVHKELAELGAHSSVAPEVVALKEELESLRAAKRAQEEELQGYKRRVADLTVNMEEVAVQWSEAEVHVCKVVESLLAAKEEIAALNTHLQATRSSLAAALQDLQEERSRRAADMAAGECKSWCGSSRSRGRKE</sequence>
<evidence type="ECO:0000313" key="3">
    <source>
        <dbReference type="EMBL" id="GFR40201.1"/>
    </source>
</evidence>
<feature type="region of interest" description="Disordered" evidence="2">
    <location>
        <begin position="196"/>
        <end position="219"/>
    </location>
</feature>
<dbReference type="AlphaFoldDB" id="A0AAD3DHR0"/>
<feature type="compositionally biased region" description="Basic residues" evidence="2">
    <location>
        <begin position="54"/>
        <end position="65"/>
    </location>
</feature>
<evidence type="ECO:0000313" key="4">
    <source>
        <dbReference type="Proteomes" id="UP001054857"/>
    </source>
</evidence>
<feature type="region of interest" description="Disordered" evidence="2">
    <location>
        <begin position="1"/>
        <end position="85"/>
    </location>
</feature>
<keyword evidence="1" id="KW-0175">Coiled coil</keyword>
<reference evidence="3 4" key="1">
    <citation type="journal article" date="2021" name="Sci. Rep.">
        <title>Genome sequencing of the multicellular alga Astrephomene provides insights into convergent evolution of germ-soma differentiation.</title>
        <authorList>
            <person name="Yamashita S."/>
            <person name="Yamamoto K."/>
            <person name="Matsuzaki R."/>
            <person name="Suzuki S."/>
            <person name="Yamaguchi H."/>
            <person name="Hirooka S."/>
            <person name="Minakuchi Y."/>
            <person name="Miyagishima S."/>
            <person name="Kawachi M."/>
            <person name="Toyoda A."/>
            <person name="Nozaki H."/>
        </authorList>
    </citation>
    <scope>NUCLEOTIDE SEQUENCE [LARGE SCALE GENOMIC DNA]</scope>
    <source>
        <strain evidence="3 4">NIES-4017</strain>
    </source>
</reference>
<evidence type="ECO:0000256" key="1">
    <source>
        <dbReference type="SAM" id="Coils"/>
    </source>
</evidence>
<evidence type="ECO:0000256" key="2">
    <source>
        <dbReference type="SAM" id="MobiDB-lite"/>
    </source>
</evidence>
<gene>
    <name evidence="3" type="ORF">Agub_g761</name>
</gene>
<proteinExistence type="predicted"/>
<accession>A0AAD3DHR0</accession>
<feature type="compositionally biased region" description="Basic and acidic residues" evidence="2">
    <location>
        <begin position="17"/>
        <end position="44"/>
    </location>
</feature>
<organism evidence="3 4">
    <name type="scientific">Astrephomene gubernaculifera</name>
    <dbReference type="NCBI Taxonomy" id="47775"/>
    <lineage>
        <taxon>Eukaryota</taxon>
        <taxon>Viridiplantae</taxon>
        <taxon>Chlorophyta</taxon>
        <taxon>core chlorophytes</taxon>
        <taxon>Chlorophyceae</taxon>
        <taxon>CS clade</taxon>
        <taxon>Chlamydomonadales</taxon>
        <taxon>Astrephomenaceae</taxon>
        <taxon>Astrephomene</taxon>
    </lineage>
</organism>
<comment type="caution">
    <text evidence="3">The sequence shown here is derived from an EMBL/GenBank/DDBJ whole genome shotgun (WGS) entry which is preliminary data.</text>
</comment>
<feature type="coiled-coil region" evidence="1">
    <location>
        <begin position="105"/>
        <end position="139"/>
    </location>
</feature>
<name>A0AAD3DHR0_9CHLO</name>